<dbReference type="InterPro" id="IPR041677">
    <property type="entry name" value="DNA2/NAM7_AAA_11"/>
</dbReference>
<dbReference type="Gene3D" id="3.40.50.300">
    <property type="entry name" value="P-loop containing nucleotide triphosphate hydrolases"/>
    <property type="match status" value="2"/>
</dbReference>
<evidence type="ECO:0000313" key="5">
    <source>
        <dbReference type="EMBL" id="CAB5110651.1"/>
    </source>
</evidence>
<organism evidence="3">
    <name type="scientific">freshwater metagenome</name>
    <dbReference type="NCBI Taxonomy" id="449393"/>
    <lineage>
        <taxon>unclassified sequences</taxon>
        <taxon>metagenomes</taxon>
        <taxon>ecological metagenomes</taxon>
    </lineage>
</organism>
<name>A0A6J6VSL3_9ZZZZ</name>
<evidence type="ECO:0000313" key="4">
    <source>
        <dbReference type="EMBL" id="CAB5047763.1"/>
    </source>
</evidence>
<dbReference type="EMBL" id="CAFBRX010000007">
    <property type="protein sequence ID" value="CAB5110651.1"/>
    <property type="molecule type" value="Genomic_DNA"/>
</dbReference>
<dbReference type="InterPro" id="IPR027417">
    <property type="entry name" value="P-loop_NTPase"/>
</dbReference>
<sequence length="446" mass="49578">MSKVIKSLKEFIRGDLAVCVVKAPPGSGKTYTLIESLEVVIKSKLRVVIVAQTNNQVDQICQRIVERFTDQTVYRYSSKSYDAPSDGHERVSVVKHSSGLPVRSGIVVGTASKFGLSELDGQFDLLFVDEAWQMAWADFLPMRHIAPRYILIGDPGQIPPTIGIEVDRWESSYFQPHVATPQIILANPKLADDLLALEIAVCRRLPADSTALVNGFYDFKFESDAQPGERFIRPTRQVAVDTLADDSVDRALQQMWQSKEPYSTSMIGYPTPVSGPASGTDLELAAFVGDIVKRLMDRKCEISTGPHERDKPRQLTINDIGVVSTHNQMNTAIQHVLVGIKKSYEKIRVTTPERWQGLEKPIMIAVHPLSGVTSPSGFDLETGRLCVMSSRHEAACFFVTRDHISETLDSHLPSADQALGCADLVGRGHAMHRQFLLYHEQRNLIV</sequence>
<evidence type="ECO:0000313" key="3">
    <source>
        <dbReference type="EMBL" id="CAB4774544.1"/>
    </source>
</evidence>
<evidence type="ECO:0000313" key="2">
    <source>
        <dbReference type="EMBL" id="CAB4597481.1"/>
    </source>
</evidence>
<dbReference type="SUPFAM" id="SSF52540">
    <property type="entry name" value="P-loop containing nucleoside triphosphate hydrolases"/>
    <property type="match status" value="1"/>
</dbReference>
<dbReference type="PANTHER" id="PTHR10887:SF495">
    <property type="entry name" value="HELICASE SENATAXIN ISOFORM X1-RELATED"/>
    <property type="match status" value="1"/>
</dbReference>
<reference evidence="3" key="1">
    <citation type="submission" date="2020-05" db="EMBL/GenBank/DDBJ databases">
        <authorList>
            <person name="Chiriac C."/>
            <person name="Salcher M."/>
            <person name="Ghai R."/>
            <person name="Kavagutti S V."/>
        </authorList>
    </citation>
    <scope>NUCLEOTIDE SEQUENCE</scope>
</reference>
<protein>
    <submittedName>
        <fullName evidence="3">Unannotated protein</fullName>
    </submittedName>
</protein>
<dbReference type="InterPro" id="IPR045055">
    <property type="entry name" value="DNA2/NAM7-like"/>
</dbReference>
<feature type="domain" description="DNA2/NAM7 helicase helicase" evidence="1">
    <location>
        <begin position="104"/>
        <end position="162"/>
    </location>
</feature>
<dbReference type="Pfam" id="PF13086">
    <property type="entry name" value="AAA_11"/>
    <property type="match status" value="2"/>
</dbReference>
<gene>
    <name evidence="2" type="ORF">UFOPK1820_00510</name>
    <name evidence="3" type="ORF">UFOPK2921_00453</name>
    <name evidence="4" type="ORF">UFOPK4275_00509</name>
    <name evidence="5" type="ORF">UFOPK4422_00148</name>
</gene>
<dbReference type="EMBL" id="CAEZUK010000060">
    <property type="protein sequence ID" value="CAB4597481.1"/>
    <property type="molecule type" value="Genomic_DNA"/>
</dbReference>
<evidence type="ECO:0000259" key="1">
    <source>
        <dbReference type="Pfam" id="PF13086"/>
    </source>
</evidence>
<proteinExistence type="predicted"/>
<dbReference type="AlphaFoldDB" id="A0A6J6VSL3"/>
<dbReference type="PANTHER" id="PTHR10887">
    <property type="entry name" value="DNA2/NAM7 HELICASE FAMILY"/>
    <property type="match status" value="1"/>
</dbReference>
<dbReference type="EMBL" id="CAEZZV010000040">
    <property type="protein sequence ID" value="CAB4774544.1"/>
    <property type="molecule type" value="Genomic_DNA"/>
</dbReference>
<feature type="domain" description="DNA2/NAM7 helicase helicase" evidence="1">
    <location>
        <begin position="13"/>
        <end position="72"/>
    </location>
</feature>
<accession>A0A6J6VSL3</accession>
<dbReference type="GO" id="GO:0004386">
    <property type="term" value="F:helicase activity"/>
    <property type="evidence" value="ECO:0007669"/>
    <property type="project" value="InterPro"/>
</dbReference>
<dbReference type="EMBL" id="CAFBQJ010000068">
    <property type="protein sequence ID" value="CAB5047763.1"/>
    <property type="molecule type" value="Genomic_DNA"/>
</dbReference>